<proteinExistence type="inferred from homology"/>
<dbReference type="EMBL" id="SNWF01000006">
    <property type="protein sequence ID" value="TDN89076.1"/>
    <property type="molecule type" value="Genomic_DNA"/>
</dbReference>
<dbReference type="Pfam" id="PF00126">
    <property type="entry name" value="HTH_1"/>
    <property type="match status" value="1"/>
</dbReference>
<dbReference type="Pfam" id="PF03466">
    <property type="entry name" value="LysR_substrate"/>
    <property type="match status" value="1"/>
</dbReference>
<comment type="similarity">
    <text evidence="1">Belongs to the LysR transcriptional regulatory family.</text>
</comment>
<keyword evidence="3" id="KW-0238">DNA-binding</keyword>
<dbReference type="InterPro" id="IPR036390">
    <property type="entry name" value="WH_DNA-bd_sf"/>
</dbReference>
<evidence type="ECO:0000256" key="2">
    <source>
        <dbReference type="ARBA" id="ARBA00023015"/>
    </source>
</evidence>
<dbReference type="GO" id="GO:0000976">
    <property type="term" value="F:transcription cis-regulatory region binding"/>
    <property type="evidence" value="ECO:0007669"/>
    <property type="project" value="TreeGrafter"/>
</dbReference>
<dbReference type="Gene3D" id="1.10.10.10">
    <property type="entry name" value="Winged helix-like DNA-binding domain superfamily/Winged helix DNA-binding domain"/>
    <property type="match status" value="1"/>
</dbReference>
<dbReference type="RefSeq" id="WP_112992956.1">
    <property type="nucleotide sequence ID" value="NZ_PTLZ01000004.1"/>
</dbReference>
<dbReference type="FunFam" id="1.10.10.10:FF:000001">
    <property type="entry name" value="LysR family transcriptional regulator"/>
    <property type="match status" value="1"/>
</dbReference>
<gene>
    <name evidence="7" type="ORF">EV677_2668</name>
</gene>
<evidence type="ECO:0000313" key="7">
    <source>
        <dbReference type="EMBL" id="TDN89076.1"/>
    </source>
</evidence>
<accession>A0A4R6G3T6</accession>
<evidence type="ECO:0000259" key="6">
    <source>
        <dbReference type="PROSITE" id="PS50931"/>
    </source>
</evidence>
<dbReference type="PANTHER" id="PTHR30126">
    <property type="entry name" value="HTH-TYPE TRANSCRIPTIONAL REGULATOR"/>
    <property type="match status" value="1"/>
</dbReference>
<organism evidence="7 8">
    <name type="scientific">Herminiimonas fonticola</name>
    <dbReference type="NCBI Taxonomy" id="303380"/>
    <lineage>
        <taxon>Bacteria</taxon>
        <taxon>Pseudomonadati</taxon>
        <taxon>Pseudomonadota</taxon>
        <taxon>Betaproteobacteria</taxon>
        <taxon>Burkholderiales</taxon>
        <taxon>Oxalobacteraceae</taxon>
        <taxon>Herminiimonas</taxon>
    </lineage>
</organism>
<evidence type="ECO:0000256" key="1">
    <source>
        <dbReference type="ARBA" id="ARBA00009437"/>
    </source>
</evidence>
<keyword evidence="2" id="KW-0805">Transcription regulation</keyword>
<name>A0A4R6G3T6_9BURK</name>
<dbReference type="InterPro" id="IPR005119">
    <property type="entry name" value="LysR_subst-bd"/>
</dbReference>
<dbReference type="PROSITE" id="PS50931">
    <property type="entry name" value="HTH_LYSR"/>
    <property type="match status" value="1"/>
</dbReference>
<dbReference type="PRINTS" id="PR00039">
    <property type="entry name" value="HTHLYSR"/>
</dbReference>
<dbReference type="InterPro" id="IPR036388">
    <property type="entry name" value="WH-like_DNA-bd_sf"/>
</dbReference>
<protein>
    <submittedName>
        <fullName evidence="7">LysR family transcriptional regulator</fullName>
    </submittedName>
</protein>
<comment type="caution">
    <text evidence="7">The sequence shown here is derived from an EMBL/GenBank/DDBJ whole genome shotgun (WGS) entry which is preliminary data.</text>
</comment>
<feature type="domain" description="HTH lysR-type" evidence="6">
    <location>
        <begin position="7"/>
        <end position="64"/>
    </location>
</feature>
<keyword evidence="8" id="KW-1185">Reference proteome</keyword>
<evidence type="ECO:0000256" key="4">
    <source>
        <dbReference type="ARBA" id="ARBA00023163"/>
    </source>
</evidence>
<sequence>MRDPGLPTLDQLRVFVAVIDCGSFSRAAAELHRTQSVVSYTIANLEAQLNVPLFDRSKRKPTLTEAGKALLADARTVGMKVDAMRARAKTLSLGLEAEVSIVVDVMFPNCQLVLALQAFQQQFPTVSLRLRIEALGAVKHLVAERVCQIGIAGPMLDFPDIFQAQQLGYITMIPVAAPSHPLGQMQGTIPTEVARDYTQLVLTDRSQLTAGQNFGVVALRDWRLGDLGAKHMLLLNGLGWGSMPEEMVRADVREGRLMHLQLEHLTAGQYSLHMINRIDDAPGPAGRWLMHYFLEHAAELATPSKMPENPPPGLPEDTQFAEQTATP</sequence>
<feature type="region of interest" description="Disordered" evidence="5">
    <location>
        <begin position="303"/>
        <end position="327"/>
    </location>
</feature>
<evidence type="ECO:0000313" key="8">
    <source>
        <dbReference type="Proteomes" id="UP000294737"/>
    </source>
</evidence>
<dbReference type="Proteomes" id="UP000294737">
    <property type="component" value="Unassembled WGS sequence"/>
</dbReference>
<dbReference type="PANTHER" id="PTHR30126:SF91">
    <property type="entry name" value="LYSR FAMILY TRANSCRIPTIONAL REGULATOR"/>
    <property type="match status" value="1"/>
</dbReference>
<dbReference type="SUPFAM" id="SSF53850">
    <property type="entry name" value="Periplasmic binding protein-like II"/>
    <property type="match status" value="1"/>
</dbReference>
<dbReference type="GO" id="GO:0003700">
    <property type="term" value="F:DNA-binding transcription factor activity"/>
    <property type="evidence" value="ECO:0007669"/>
    <property type="project" value="InterPro"/>
</dbReference>
<reference evidence="7 8" key="1">
    <citation type="submission" date="2019-03" db="EMBL/GenBank/DDBJ databases">
        <title>Genomic Encyclopedia of Type Strains, Phase IV (KMG-IV): sequencing the most valuable type-strain genomes for metagenomic binning, comparative biology and taxonomic classification.</title>
        <authorList>
            <person name="Goeker M."/>
        </authorList>
    </citation>
    <scope>NUCLEOTIDE SEQUENCE [LARGE SCALE GENOMIC DNA]</scope>
    <source>
        <strain evidence="7 8">DSM 18555</strain>
    </source>
</reference>
<dbReference type="AlphaFoldDB" id="A0A4R6G3T6"/>
<evidence type="ECO:0000256" key="5">
    <source>
        <dbReference type="SAM" id="MobiDB-lite"/>
    </source>
</evidence>
<dbReference type="InterPro" id="IPR000847">
    <property type="entry name" value="LysR_HTH_N"/>
</dbReference>
<evidence type="ECO:0000256" key="3">
    <source>
        <dbReference type="ARBA" id="ARBA00023125"/>
    </source>
</evidence>
<keyword evidence="4" id="KW-0804">Transcription</keyword>
<dbReference type="Gene3D" id="3.40.190.290">
    <property type="match status" value="1"/>
</dbReference>
<dbReference type="OrthoDB" id="196624at2"/>
<dbReference type="SUPFAM" id="SSF46785">
    <property type="entry name" value="Winged helix' DNA-binding domain"/>
    <property type="match status" value="1"/>
</dbReference>